<comment type="caution">
    <text evidence="1">The sequence shown here is derived from an EMBL/GenBank/DDBJ whole genome shotgun (WGS) entry which is preliminary data.</text>
</comment>
<evidence type="ECO:0000313" key="2">
    <source>
        <dbReference type="Proteomes" id="UP000483286"/>
    </source>
</evidence>
<reference evidence="1 2" key="1">
    <citation type="submission" date="2019-12" db="EMBL/GenBank/DDBJ databases">
        <title>Deinococcus sp. HMF7620 Genome sequencing and assembly.</title>
        <authorList>
            <person name="Kang H."/>
            <person name="Kim H."/>
            <person name="Joh K."/>
        </authorList>
    </citation>
    <scope>NUCLEOTIDE SEQUENCE [LARGE SCALE GENOMIC DNA]</scope>
    <source>
        <strain evidence="1 2">HMF7620</strain>
    </source>
</reference>
<evidence type="ECO:0000313" key="1">
    <source>
        <dbReference type="EMBL" id="MVN85302.1"/>
    </source>
</evidence>
<dbReference type="RefSeq" id="WP_157457319.1">
    <property type="nucleotide sequence ID" value="NZ_WQLB01000001.1"/>
</dbReference>
<keyword evidence="2" id="KW-1185">Reference proteome</keyword>
<dbReference type="EMBL" id="WQLB01000001">
    <property type="protein sequence ID" value="MVN85302.1"/>
    <property type="molecule type" value="Genomic_DNA"/>
</dbReference>
<sequence length="89" mass="10203">MNFTDVEYIRARLAGNSIPTPVIQEYLQILGNLNALSILLSPGDDEEMDGPEQMHLEKLYRAHRTRRAWLEAEYPALALAAKPRDWAEH</sequence>
<organism evidence="1 2">
    <name type="scientific">Deinococcus arboris</name>
    <dbReference type="NCBI Taxonomy" id="2682977"/>
    <lineage>
        <taxon>Bacteria</taxon>
        <taxon>Thermotogati</taxon>
        <taxon>Deinococcota</taxon>
        <taxon>Deinococci</taxon>
        <taxon>Deinococcales</taxon>
        <taxon>Deinococcaceae</taxon>
        <taxon>Deinococcus</taxon>
    </lineage>
</organism>
<proteinExistence type="predicted"/>
<dbReference type="Proteomes" id="UP000483286">
    <property type="component" value="Unassembled WGS sequence"/>
</dbReference>
<protein>
    <submittedName>
        <fullName evidence="1">Uncharacterized protein</fullName>
    </submittedName>
</protein>
<name>A0A7C9LZH6_9DEIO</name>
<accession>A0A7C9LZH6</accession>
<dbReference type="AlphaFoldDB" id="A0A7C9LZH6"/>
<gene>
    <name evidence="1" type="ORF">GO986_00765</name>
</gene>